<dbReference type="AlphaFoldDB" id="A0A1M6UGF1"/>
<reference evidence="2" key="1">
    <citation type="submission" date="2016-11" db="EMBL/GenBank/DDBJ databases">
        <authorList>
            <person name="Varghese N."/>
            <person name="Submissions S."/>
        </authorList>
    </citation>
    <scope>NUCLEOTIDE SEQUENCE [LARGE SCALE GENOMIC DNA]</scope>
    <source>
        <strain evidence="2">DSM 15518</strain>
    </source>
</reference>
<dbReference type="EMBL" id="FRAE01000142">
    <property type="protein sequence ID" value="SHK68257.1"/>
    <property type="molecule type" value="Genomic_DNA"/>
</dbReference>
<protein>
    <recommendedName>
        <fullName evidence="3">Mannosyl-glycoprotein endo-beta-N-acetylglucosaminidase</fullName>
    </recommendedName>
</protein>
<sequence>CGYATDPNYPDKLINLIKQYKLFKYDEGISESAITSHEFVTKNNISDGTKPYDFTTREEVWVMIYRLYKFLNKQ</sequence>
<evidence type="ECO:0008006" key="3">
    <source>
        <dbReference type="Google" id="ProtNLM"/>
    </source>
</evidence>
<gene>
    <name evidence="1" type="ORF">SAMN02744037_02795</name>
</gene>
<evidence type="ECO:0000313" key="1">
    <source>
        <dbReference type="EMBL" id="SHK68257.1"/>
    </source>
</evidence>
<keyword evidence="2" id="KW-1185">Reference proteome</keyword>
<evidence type="ECO:0000313" key="2">
    <source>
        <dbReference type="Proteomes" id="UP000242497"/>
    </source>
</evidence>
<proteinExistence type="predicted"/>
<dbReference type="Gene3D" id="1.10.530.10">
    <property type="match status" value="1"/>
</dbReference>
<accession>A0A1M6UGF1</accession>
<organism evidence="1 2">
    <name type="scientific">Tepidibacter formicigenes DSM 15518</name>
    <dbReference type="NCBI Taxonomy" id="1123349"/>
    <lineage>
        <taxon>Bacteria</taxon>
        <taxon>Bacillati</taxon>
        <taxon>Bacillota</taxon>
        <taxon>Clostridia</taxon>
        <taxon>Peptostreptococcales</taxon>
        <taxon>Peptostreptococcaceae</taxon>
        <taxon>Tepidibacter</taxon>
    </lineage>
</organism>
<dbReference type="Proteomes" id="UP000242497">
    <property type="component" value="Unassembled WGS sequence"/>
</dbReference>
<feature type="non-terminal residue" evidence="1">
    <location>
        <position position="1"/>
    </location>
</feature>
<name>A0A1M6UGF1_9FIRM</name>
<dbReference type="STRING" id="1123349.SAMN02744037_02795"/>